<proteinExistence type="predicted"/>
<dbReference type="OrthoDB" id="1550603at2"/>
<gene>
    <name evidence="1" type="ORF">DNK49_02530</name>
</gene>
<dbReference type="AlphaFoldDB" id="A0A323V120"/>
<comment type="caution">
    <text evidence="1">The sequence shown here is derived from an EMBL/GenBank/DDBJ whole genome shotgun (WGS) entry which is preliminary data.</text>
</comment>
<keyword evidence="1" id="KW-0808">Transferase</keyword>
<dbReference type="Gene3D" id="3.10.450.620">
    <property type="entry name" value="JHP933, nucleotidyltransferase-like core domain"/>
    <property type="match status" value="1"/>
</dbReference>
<keyword evidence="2" id="KW-1185">Reference proteome</keyword>
<evidence type="ECO:0000313" key="1">
    <source>
        <dbReference type="EMBL" id="PZA18424.1"/>
    </source>
</evidence>
<dbReference type="RefSeq" id="WP_110522724.1">
    <property type="nucleotide sequence ID" value="NZ_QKOE01000001.1"/>
</dbReference>
<evidence type="ECO:0000313" key="2">
    <source>
        <dbReference type="Proteomes" id="UP000248259"/>
    </source>
</evidence>
<dbReference type="EMBL" id="QKOE01000001">
    <property type="protein sequence ID" value="PZA18424.1"/>
    <property type="molecule type" value="Genomic_DNA"/>
</dbReference>
<sequence length="287" mass="32393">MTVQPIALTHQDVLAHQQTVQWPELYQVEQDLLLSLAMTAIFNDAFLSSQVAMRGGTVLHKVHLAPAVRYSEDIDLVAVGERPESHIKRALTRVLRPVLGKEKSSTWAWLKLAVRNAAKPSRILRCVFKVQSVVEPARTLTIEVEVNVTERTPRFELQRLPFSLTFRGEPRAASIVSFNVNEMLATKMRATFQRKKGRDLFDLYWALTAQSALPVDTAQVLDAFRHYMKEESTTVPRSEFLAHLEGCLADKVGFCRDMDPLLKKSLNYTPAAASVVVIERLISQLPE</sequence>
<reference evidence="1 2" key="1">
    <citation type="submission" date="2018-06" db="EMBL/GenBank/DDBJ databases">
        <title>Azoarcus communis strain SWub3 genome.</title>
        <authorList>
            <person name="Zorraquino Salvo V."/>
            <person name="Toubiana D."/>
            <person name="Blumwald E."/>
        </authorList>
    </citation>
    <scope>NUCLEOTIDE SEQUENCE [LARGE SCALE GENOMIC DNA]</scope>
    <source>
        <strain evidence="1 2">SWub3</strain>
    </source>
</reference>
<protein>
    <submittedName>
        <fullName evidence="1">Nucleotidyl transferase AbiEii/AbiGii toxin family protein</fullName>
    </submittedName>
</protein>
<dbReference type="Pfam" id="PF08843">
    <property type="entry name" value="AbiEii"/>
    <property type="match status" value="1"/>
</dbReference>
<dbReference type="InterPro" id="IPR014942">
    <property type="entry name" value="AbiEii"/>
</dbReference>
<organism evidence="1 2">
    <name type="scientific">Parazoarcus communis SWub3 = DSM 12120</name>
    <dbReference type="NCBI Taxonomy" id="1121029"/>
    <lineage>
        <taxon>Bacteria</taxon>
        <taxon>Pseudomonadati</taxon>
        <taxon>Pseudomonadota</taxon>
        <taxon>Betaproteobacteria</taxon>
        <taxon>Rhodocyclales</taxon>
        <taxon>Zoogloeaceae</taxon>
        <taxon>Parazoarcus</taxon>
    </lineage>
</organism>
<dbReference type="Proteomes" id="UP000248259">
    <property type="component" value="Unassembled WGS sequence"/>
</dbReference>
<accession>A0A323V120</accession>
<dbReference type="GO" id="GO:0016740">
    <property type="term" value="F:transferase activity"/>
    <property type="evidence" value="ECO:0007669"/>
    <property type="project" value="UniProtKB-KW"/>
</dbReference>
<name>A0A323V120_9RHOO</name>